<evidence type="ECO:0008006" key="4">
    <source>
        <dbReference type="Google" id="ProtNLM"/>
    </source>
</evidence>
<dbReference type="EMBL" id="FXZK01000003">
    <property type="protein sequence ID" value="SMY07931.1"/>
    <property type="molecule type" value="Genomic_DNA"/>
</dbReference>
<evidence type="ECO:0000313" key="3">
    <source>
        <dbReference type="Proteomes" id="UP000201613"/>
    </source>
</evidence>
<keyword evidence="1" id="KW-0472">Membrane</keyword>
<dbReference type="AlphaFoldDB" id="A0A238LE75"/>
<protein>
    <recommendedName>
        <fullName evidence="4">Glyceraldehyde-3-phosphate dehydrogenase</fullName>
    </recommendedName>
</protein>
<evidence type="ECO:0000313" key="2">
    <source>
        <dbReference type="EMBL" id="SMY07931.1"/>
    </source>
</evidence>
<gene>
    <name evidence="2" type="ORF">LOM8899_02076</name>
</gene>
<keyword evidence="1" id="KW-1133">Transmembrane helix</keyword>
<keyword evidence="3" id="KW-1185">Reference proteome</keyword>
<reference evidence="2 3" key="1">
    <citation type="submission" date="2017-05" db="EMBL/GenBank/DDBJ databases">
        <authorList>
            <person name="Song R."/>
            <person name="Chenine A.L."/>
            <person name="Ruprecht R.M."/>
        </authorList>
    </citation>
    <scope>NUCLEOTIDE SEQUENCE [LARGE SCALE GENOMIC DNA]</scope>
    <source>
        <strain evidence="2 3">CECT 8899</strain>
    </source>
</reference>
<dbReference type="Proteomes" id="UP000201613">
    <property type="component" value="Unassembled WGS sequence"/>
</dbReference>
<sequence>MGLGMTNGIAIALFLCIVGFFALDHFVLHWEAGVFVARKALDLIQTMAFWR</sequence>
<organism evidence="2 3">
    <name type="scientific">Flavimaricola marinus</name>
    <dbReference type="NCBI Taxonomy" id="1819565"/>
    <lineage>
        <taxon>Bacteria</taxon>
        <taxon>Pseudomonadati</taxon>
        <taxon>Pseudomonadota</taxon>
        <taxon>Alphaproteobacteria</taxon>
        <taxon>Rhodobacterales</taxon>
        <taxon>Paracoccaceae</taxon>
        <taxon>Flavimaricola</taxon>
    </lineage>
</organism>
<feature type="transmembrane region" description="Helical" evidence="1">
    <location>
        <begin position="6"/>
        <end position="28"/>
    </location>
</feature>
<name>A0A238LE75_9RHOB</name>
<keyword evidence="1" id="KW-0812">Transmembrane</keyword>
<accession>A0A238LE75</accession>
<proteinExistence type="predicted"/>
<evidence type="ECO:0000256" key="1">
    <source>
        <dbReference type="SAM" id="Phobius"/>
    </source>
</evidence>